<dbReference type="AlphaFoldDB" id="A0A1S3D328"/>
<dbReference type="SMART" id="SM00324">
    <property type="entry name" value="RhoGAP"/>
    <property type="match status" value="1"/>
</dbReference>
<dbReference type="GO" id="GO:0005737">
    <property type="term" value="C:cytoplasm"/>
    <property type="evidence" value="ECO:0007669"/>
    <property type="project" value="TreeGrafter"/>
</dbReference>
<dbReference type="SUPFAM" id="SSF48350">
    <property type="entry name" value="GTPase activation domain, GAP"/>
    <property type="match status" value="1"/>
</dbReference>
<feature type="compositionally biased region" description="Basic residues" evidence="2">
    <location>
        <begin position="101"/>
        <end position="113"/>
    </location>
</feature>
<keyword evidence="4" id="KW-1185">Reference proteome</keyword>
<evidence type="ECO:0000313" key="4">
    <source>
        <dbReference type="Proteomes" id="UP000079169"/>
    </source>
</evidence>
<feature type="compositionally biased region" description="Polar residues" evidence="2">
    <location>
        <begin position="246"/>
        <end position="263"/>
    </location>
</feature>
<dbReference type="GeneID" id="103510446"/>
<reference evidence="5" key="1">
    <citation type="submission" date="2025-08" db="UniProtKB">
        <authorList>
            <consortium name="RefSeq"/>
        </authorList>
    </citation>
    <scope>IDENTIFICATION</scope>
</reference>
<feature type="compositionally biased region" description="Basic and acidic residues" evidence="2">
    <location>
        <begin position="114"/>
        <end position="126"/>
    </location>
</feature>
<dbReference type="GO" id="GO:0005096">
    <property type="term" value="F:GTPase activator activity"/>
    <property type="evidence" value="ECO:0007669"/>
    <property type="project" value="UniProtKB-KW"/>
</dbReference>
<keyword evidence="1" id="KW-0343">GTPase activation</keyword>
<protein>
    <submittedName>
        <fullName evidence="5">Rho GTPase-activating protein conundrum</fullName>
    </submittedName>
</protein>
<feature type="region of interest" description="Disordered" evidence="2">
    <location>
        <begin position="223"/>
        <end position="268"/>
    </location>
</feature>
<feature type="compositionally biased region" description="Pro residues" evidence="2">
    <location>
        <begin position="146"/>
        <end position="159"/>
    </location>
</feature>
<dbReference type="GO" id="GO:0007165">
    <property type="term" value="P:signal transduction"/>
    <property type="evidence" value="ECO:0007669"/>
    <property type="project" value="InterPro"/>
</dbReference>
<feature type="region of interest" description="Disordered" evidence="2">
    <location>
        <begin position="101"/>
        <end position="178"/>
    </location>
</feature>
<feature type="compositionally biased region" description="Low complexity" evidence="2">
    <location>
        <begin position="127"/>
        <end position="145"/>
    </location>
</feature>
<dbReference type="Proteomes" id="UP000079169">
    <property type="component" value="Unplaced"/>
</dbReference>
<proteinExistence type="predicted"/>
<dbReference type="PROSITE" id="PS50238">
    <property type="entry name" value="RHOGAP"/>
    <property type="match status" value="1"/>
</dbReference>
<dbReference type="GO" id="GO:0030833">
    <property type="term" value="P:regulation of actin filament polymerization"/>
    <property type="evidence" value="ECO:0007669"/>
    <property type="project" value="TreeGrafter"/>
</dbReference>
<dbReference type="KEGG" id="dci:103510446"/>
<sequence>MEADVSQDQDFQDYWNEYRILQETKRLDEFLDEQEEAARQLEDEGEQEAEWLSTAGLSQLSDAYRSGLEIPDADLSRALRHLSSHQAQAVRRRVLSLNHTLRQRGARQLRPKNRKPDIRHVFKDVESSSSSSRSRSATPDSLDYLPPSPPLSWSPPTPVDTPTQIKRLESRREVRRLPSAPVLPHRDIFRRGVRHEGDIVASETAEGVRMLGYHRLGSVRYRGGWGTNGTGGGGGGGTDRMRSGSDPLNLSSSVPETKEQPNSLCVPRAPVTRSHGSLFELDSVAPSQDSLGLSGSHQSLGLSASHQSLVRTGSECLGFEDMWSDQADTSLAYQPESLSEEVNVGRTWVDSLGEEDLSKLRPLLFLELTALFDSCNLRFHKRKPHKRKRREDGSIFGASLSSLVERDSTIVAEPRPLPLVFQKLFDQLERRGLKEEGILRVAAHKTKVDRLCADLEREFYTRHELVDQILSSCHVHDLTAILKRLLRDLPEPLLSAELTHLFYETHLLPDCTRALNLLVLLLPAENRALLIALLSFLARLVAQQGTNKMSAHNVAMIIAPSLFPPRYVRSNKGDLKAEISMAAISCRLTETLMMCNENLWVVPCELVAQLRLSNEQSRYYKENHKPMKKLWARGCREPVVSISRKIHNEVDYQDGVIRVSARQFHVDMFPLGIAETTTAGDVILR</sequence>
<dbReference type="InterPro" id="IPR000198">
    <property type="entry name" value="RhoGAP_dom"/>
</dbReference>
<feature type="domain" description="Rho-GAP" evidence="3">
    <location>
        <begin position="398"/>
        <end position="600"/>
    </location>
</feature>
<dbReference type="OMA" id="QCCHLTN"/>
<name>A0A1S3D328_DIACI</name>
<feature type="compositionally biased region" description="Gly residues" evidence="2">
    <location>
        <begin position="223"/>
        <end position="238"/>
    </location>
</feature>
<dbReference type="Pfam" id="PF00620">
    <property type="entry name" value="RhoGAP"/>
    <property type="match status" value="1"/>
</dbReference>
<dbReference type="PaxDb" id="121845-A0A1S3D328"/>
<evidence type="ECO:0000256" key="2">
    <source>
        <dbReference type="SAM" id="MobiDB-lite"/>
    </source>
</evidence>
<organism evidence="4 5">
    <name type="scientific">Diaphorina citri</name>
    <name type="common">Asian citrus psyllid</name>
    <dbReference type="NCBI Taxonomy" id="121845"/>
    <lineage>
        <taxon>Eukaryota</taxon>
        <taxon>Metazoa</taxon>
        <taxon>Ecdysozoa</taxon>
        <taxon>Arthropoda</taxon>
        <taxon>Hexapoda</taxon>
        <taxon>Insecta</taxon>
        <taxon>Pterygota</taxon>
        <taxon>Neoptera</taxon>
        <taxon>Paraneoptera</taxon>
        <taxon>Hemiptera</taxon>
        <taxon>Sternorrhyncha</taxon>
        <taxon>Psylloidea</taxon>
        <taxon>Psyllidae</taxon>
        <taxon>Diaphorininae</taxon>
        <taxon>Diaphorina</taxon>
    </lineage>
</organism>
<accession>A0A1S3D328</accession>
<feature type="compositionally biased region" description="Basic and acidic residues" evidence="2">
    <location>
        <begin position="166"/>
        <end position="176"/>
    </location>
</feature>
<gene>
    <name evidence="5" type="primary">LOC103510446</name>
</gene>
<dbReference type="GO" id="GO:0051056">
    <property type="term" value="P:regulation of small GTPase mediated signal transduction"/>
    <property type="evidence" value="ECO:0007669"/>
    <property type="project" value="TreeGrafter"/>
</dbReference>
<dbReference type="PANTHER" id="PTHR14963:SF1">
    <property type="entry name" value="RHO GTPASE-ACTIVATING PROTEIN CONUNDRUM"/>
    <property type="match status" value="1"/>
</dbReference>
<dbReference type="InterPro" id="IPR008936">
    <property type="entry name" value="Rho_GTPase_activation_prot"/>
</dbReference>
<evidence type="ECO:0000259" key="3">
    <source>
        <dbReference type="PROSITE" id="PS50238"/>
    </source>
</evidence>
<dbReference type="PANTHER" id="PTHR14963">
    <property type="entry name" value="RHO GTPASE ACTIVATING PROTEIN 18,19-RELATED"/>
    <property type="match status" value="1"/>
</dbReference>
<dbReference type="RefSeq" id="XP_008473328.1">
    <property type="nucleotide sequence ID" value="XM_008475106.3"/>
</dbReference>
<dbReference type="Gene3D" id="1.10.555.10">
    <property type="entry name" value="Rho GTPase activation protein"/>
    <property type="match status" value="1"/>
</dbReference>
<evidence type="ECO:0000313" key="5">
    <source>
        <dbReference type="RefSeq" id="XP_008473328.1"/>
    </source>
</evidence>
<dbReference type="STRING" id="121845.A0A1S3D328"/>
<evidence type="ECO:0000256" key="1">
    <source>
        <dbReference type="ARBA" id="ARBA00022468"/>
    </source>
</evidence>